<name>A0A2K1JIT7_PHYPA</name>
<protein>
    <submittedName>
        <fullName evidence="1 2">Uncharacterized protein</fullName>
    </submittedName>
</protein>
<evidence type="ECO:0000313" key="1">
    <source>
        <dbReference type="EMBL" id="PNR41461.1"/>
    </source>
</evidence>
<sequence>MIKPLLWSYKVQPLTYSSSKVGRIEIQEQQTDRSYQVLSQVCVQDASNSKKKKKKKKTTISKNNQLKDNVRKIYNATLPLRTQYVGTFQQTIHDKATIDVRSNGLHSDELSFGLKKLLPSGTFQVSTVDRHMSIQITILSMCFGNLDSALKKQTCFMIYGPALFALF</sequence>
<evidence type="ECO:0000313" key="2">
    <source>
        <dbReference type="EnsemblPlants" id="PAC:32963307.CDS.1"/>
    </source>
</evidence>
<accession>A0A2K1JIT7</accession>
<dbReference type="EMBL" id="ABEU02000014">
    <property type="protein sequence ID" value="PNR41461.1"/>
    <property type="molecule type" value="Genomic_DNA"/>
</dbReference>
<dbReference type="Gramene" id="Pp3c14_22119V3.1">
    <property type="protein sequence ID" value="PAC:32963307.CDS.1"/>
    <property type="gene ID" value="Pp3c14_22119"/>
</dbReference>
<keyword evidence="3" id="KW-1185">Reference proteome</keyword>
<dbReference type="AlphaFoldDB" id="A0A2K1JIT7"/>
<dbReference type="EnsemblPlants" id="Pp3c14_22119V3.1">
    <property type="protein sequence ID" value="PAC:32963307.CDS.1"/>
    <property type="gene ID" value="Pp3c14_22119"/>
</dbReference>
<reference evidence="1 3" key="1">
    <citation type="journal article" date="2008" name="Science">
        <title>The Physcomitrella genome reveals evolutionary insights into the conquest of land by plants.</title>
        <authorList>
            <person name="Rensing S."/>
            <person name="Lang D."/>
            <person name="Zimmer A."/>
            <person name="Terry A."/>
            <person name="Salamov A."/>
            <person name="Shapiro H."/>
            <person name="Nishiyama T."/>
            <person name="Perroud P.-F."/>
            <person name="Lindquist E."/>
            <person name="Kamisugi Y."/>
            <person name="Tanahashi T."/>
            <person name="Sakakibara K."/>
            <person name="Fujita T."/>
            <person name="Oishi K."/>
            <person name="Shin-I T."/>
            <person name="Kuroki Y."/>
            <person name="Toyoda A."/>
            <person name="Suzuki Y."/>
            <person name="Hashimoto A."/>
            <person name="Yamaguchi K."/>
            <person name="Sugano A."/>
            <person name="Kohara Y."/>
            <person name="Fujiyama A."/>
            <person name="Anterola A."/>
            <person name="Aoki S."/>
            <person name="Ashton N."/>
            <person name="Barbazuk W.B."/>
            <person name="Barker E."/>
            <person name="Bennetzen J."/>
            <person name="Bezanilla M."/>
            <person name="Blankenship R."/>
            <person name="Cho S.H."/>
            <person name="Dutcher S."/>
            <person name="Estelle M."/>
            <person name="Fawcett J.A."/>
            <person name="Gundlach H."/>
            <person name="Hanada K."/>
            <person name="Heyl A."/>
            <person name="Hicks K.A."/>
            <person name="Hugh J."/>
            <person name="Lohr M."/>
            <person name="Mayer K."/>
            <person name="Melkozernov A."/>
            <person name="Murata T."/>
            <person name="Nelson D."/>
            <person name="Pils B."/>
            <person name="Prigge M."/>
            <person name="Reiss B."/>
            <person name="Renner T."/>
            <person name="Rombauts S."/>
            <person name="Rushton P."/>
            <person name="Sanderfoot A."/>
            <person name="Schween G."/>
            <person name="Shiu S.-H."/>
            <person name="Stueber K."/>
            <person name="Theodoulou F.L."/>
            <person name="Tu H."/>
            <person name="Van de Peer Y."/>
            <person name="Verrier P.J."/>
            <person name="Waters E."/>
            <person name="Wood A."/>
            <person name="Yang L."/>
            <person name="Cove D."/>
            <person name="Cuming A."/>
            <person name="Hasebe M."/>
            <person name="Lucas S."/>
            <person name="Mishler D.B."/>
            <person name="Reski R."/>
            <person name="Grigoriev I."/>
            <person name="Quatrano R.S."/>
            <person name="Boore J.L."/>
        </authorList>
    </citation>
    <scope>NUCLEOTIDE SEQUENCE [LARGE SCALE GENOMIC DNA]</scope>
    <source>
        <strain evidence="2 3">cv. Gransden 2004</strain>
    </source>
</reference>
<gene>
    <name evidence="1" type="ORF">PHYPA_018864</name>
</gene>
<reference evidence="2" key="3">
    <citation type="submission" date="2020-12" db="UniProtKB">
        <authorList>
            <consortium name="EnsemblPlants"/>
        </authorList>
    </citation>
    <scope>IDENTIFICATION</scope>
</reference>
<reference evidence="1 3" key="2">
    <citation type="journal article" date="2018" name="Plant J.">
        <title>The Physcomitrella patens chromosome-scale assembly reveals moss genome structure and evolution.</title>
        <authorList>
            <person name="Lang D."/>
            <person name="Ullrich K.K."/>
            <person name="Murat F."/>
            <person name="Fuchs J."/>
            <person name="Jenkins J."/>
            <person name="Haas F.B."/>
            <person name="Piednoel M."/>
            <person name="Gundlach H."/>
            <person name="Van Bel M."/>
            <person name="Meyberg R."/>
            <person name="Vives C."/>
            <person name="Morata J."/>
            <person name="Symeonidi A."/>
            <person name="Hiss M."/>
            <person name="Muchero W."/>
            <person name="Kamisugi Y."/>
            <person name="Saleh O."/>
            <person name="Blanc G."/>
            <person name="Decker E.L."/>
            <person name="van Gessel N."/>
            <person name="Grimwood J."/>
            <person name="Hayes R.D."/>
            <person name="Graham S.W."/>
            <person name="Gunter L.E."/>
            <person name="McDaniel S.F."/>
            <person name="Hoernstein S.N.W."/>
            <person name="Larsson A."/>
            <person name="Li F.W."/>
            <person name="Perroud P.F."/>
            <person name="Phillips J."/>
            <person name="Ranjan P."/>
            <person name="Rokshar D.S."/>
            <person name="Rothfels C.J."/>
            <person name="Schneider L."/>
            <person name="Shu S."/>
            <person name="Stevenson D.W."/>
            <person name="Thummler F."/>
            <person name="Tillich M."/>
            <person name="Villarreal Aguilar J.C."/>
            <person name="Widiez T."/>
            <person name="Wong G.K."/>
            <person name="Wymore A."/>
            <person name="Zhang Y."/>
            <person name="Zimmer A.D."/>
            <person name="Quatrano R.S."/>
            <person name="Mayer K.F.X."/>
            <person name="Goodstein D."/>
            <person name="Casacuberta J.M."/>
            <person name="Vandepoele K."/>
            <person name="Reski R."/>
            <person name="Cuming A.C."/>
            <person name="Tuskan G.A."/>
            <person name="Maumus F."/>
            <person name="Salse J."/>
            <person name="Schmutz J."/>
            <person name="Rensing S.A."/>
        </authorList>
    </citation>
    <scope>NUCLEOTIDE SEQUENCE [LARGE SCALE GENOMIC DNA]</scope>
    <source>
        <strain evidence="2 3">cv. Gransden 2004</strain>
    </source>
</reference>
<evidence type="ECO:0000313" key="3">
    <source>
        <dbReference type="Proteomes" id="UP000006727"/>
    </source>
</evidence>
<proteinExistence type="predicted"/>
<organism evidence="1">
    <name type="scientific">Physcomitrium patens</name>
    <name type="common">Spreading-leaved earth moss</name>
    <name type="synonym">Physcomitrella patens</name>
    <dbReference type="NCBI Taxonomy" id="3218"/>
    <lineage>
        <taxon>Eukaryota</taxon>
        <taxon>Viridiplantae</taxon>
        <taxon>Streptophyta</taxon>
        <taxon>Embryophyta</taxon>
        <taxon>Bryophyta</taxon>
        <taxon>Bryophytina</taxon>
        <taxon>Bryopsida</taxon>
        <taxon>Funariidae</taxon>
        <taxon>Funariales</taxon>
        <taxon>Funariaceae</taxon>
        <taxon>Physcomitrium</taxon>
    </lineage>
</organism>
<dbReference type="Proteomes" id="UP000006727">
    <property type="component" value="Chromosome 14"/>
</dbReference>
<dbReference type="InParanoid" id="A0A2K1JIT7"/>